<evidence type="ECO:0000313" key="2">
    <source>
        <dbReference type="Proteomes" id="UP001218218"/>
    </source>
</evidence>
<protein>
    <submittedName>
        <fullName evidence="1">Uncharacterized protein</fullName>
    </submittedName>
</protein>
<name>A0AAD7ELR1_9AGAR</name>
<accession>A0AAD7ELR1</accession>
<reference evidence="1" key="1">
    <citation type="submission" date="2023-03" db="EMBL/GenBank/DDBJ databases">
        <title>Massive genome expansion in bonnet fungi (Mycena s.s.) driven by repeated elements and novel gene families across ecological guilds.</title>
        <authorList>
            <consortium name="Lawrence Berkeley National Laboratory"/>
            <person name="Harder C.B."/>
            <person name="Miyauchi S."/>
            <person name="Viragh M."/>
            <person name="Kuo A."/>
            <person name="Thoen E."/>
            <person name="Andreopoulos B."/>
            <person name="Lu D."/>
            <person name="Skrede I."/>
            <person name="Drula E."/>
            <person name="Henrissat B."/>
            <person name="Morin E."/>
            <person name="Kohler A."/>
            <person name="Barry K."/>
            <person name="LaButti K."/>
            <person name="Morin E."/>
            <person name="Salamov A."/>
            <person name="Lipzen A."/>
            <person name="Mereny Z."/>
            <person name="Hegedus B."/>
            <person name="Baldrian P."/>
            <person name="Stursova M."/>
            <person name="Weitz H."/>
            <person name="Taylor A."/>
            <person name="Grigoriev I.V."/>
            <person name="Nagy L.G."/>
            <person name="Martin F."/>
            <person name="Kauserud H."/>
        </authorList>
    </citation>
    <scope>NUCLEOTIDE SEQUENCE</scope>
    <source>
        <strain evidence="1">CBHHK002</strain>
    </source>
</reference>
<proteinExistence type="predicted"/>
<evidence type="ECO:0000313" key="1">
    <source>
        <dbReference type="EMBL" id="KAJ7336396.1"/>
    </source>
</evidence>
<sequence>MARAAFRFDLACRKSGKVAKGENFWGQVDEWFKKVAECGSSLTGPKWKSYVDQRPLDDRSKFKGLTPGAAVMTQEN</sequence>
<organism evidence="1 2">
    <name type="scientific">Mycena albidolilacea</name>
    <dbReference type="NCBI Taxonomy" id="1033008"/>
    <lineage>
        <taxon>Eukaryota</taxon>
        <taxon>Fungi</taxon>
        <taxon>Dikarya</taxon>
        <taxon>Basidiomycota</taxon>
        <taxon>Agaricomycotina</taxon>
        <taxon>Agaricomycetes</taxon>
        <taxon>Agaricomycetidae</taxon>
        <taxon>Agaricales</taxon>
        <taxon>Marasmiineae</taxon>
        <taxon>Mycenaceae</taxon>
        <taxon>Mycena</taxon>
    </lineage>
</organism>
<gene>
    <name evidence="1" type="ORF">DFH08DRAFT_965271</name>
</gene>
<dbReference type="Proteomes" id="UP001218218">
    <property type="component" value="Unassembled WGS sequence"/>
</dbReference>
<keyword evidence="2" id="KW-1185">Reference proteome</keyword>
<dbReference type="EMBL" id="JARIHO010000031">
    <property type="protein sequence ID" value="KAJ7336396.1"/>
    <property type="molecule type" value="Genomic_DNA"/>
</dbReference>
<comment type="caution">
    <text evidence="1">The sequence shown here is derived from an EMBL/GenBank/DDBJ whole genome shotgun (WGS) entry which is preliminary data.</text>
</comment>
<dbReference type="AlphaFoldDB" id="A0AAD7ELR1"/>